<name>A0A9W9CHW2_9PLEO</name>
<dbReference type="Proteomes" id="UP001140560">
    <property type="component" value="Unassembled WGS sequence"/>
</dbReference>
<dbReference type="AlphaFoldDB" id="A0A9W9CHW2"/>
<evidence type="ECO:0000313" key="2">
    <source>
        <dbReference type="Proteomes" id="UP001140560"/>
    </source>
</evidence>
<evidence type="ECO:0000313" key="1">
    <source>
        <dbReference type="EMBL" id="KAJ4363058.1"/>
    </source>
</evidence>
<accession>A0A9W9CHW2</accession>
<keyword evidence="2" id="KW-1185">Reference proteome</keyword>
<organism evidence="1 2">
    <name type="scientific">Neocucurbitaria cava</name>
    <dbReference type="NCBI Taxonomy" id="798079"/>
    <lineage>
        <taxon>Eukaryota</taxon>
        <taxon>Fungi</taxon>
        <taxon>Dikarya</taxon>
        <taxon>Ascomycota</taxon>
        <taxon>Pezizomycotina</taxon>
        <taxon>Dothideomycetes</taxon>
        <taxon>Pleosporomycetidae</taxon>
        <taxon>Pleosporales</taxon>
        <taxon>Pleosporineae</taxon>
        <taxon>Cucurbitariaceae</taxon>
        <taxon>Neocucurbitaria</taxon>
    </lineage>
</organism>
<dbReference type="OrthoDB" id="3794085at2759"/>
<sequence length="336" mass="40613">MDTEFPLPVPMHRPFITLDPQYDEPLPFRRALKKVTELNAENAIPYKLPKSRPMSRLELLPLEIRQRIYAYVGFDPRYWRYEGIEYESWRGSFTNYISCACSTRRSCLSTRSWLERDWKIRSRYEINLLHINHGLRAEFLDLMLRGQTVKFKPILRNEWFDEVESMSHSERHNYWSSAWTAKSLECWTFEFLRHIRIKEDRTWHTGEKARCYAFRKHLRTICCIAKHCPLLISLYATLTTRCCRKKEFKYVESIAIVYGELAQKCRDLEDVGIMLHVERFCTHRNHRYDHWSYSDHDADVELQLKAVPDFSRQELMETWVRTSIREHLKKLETLYK</sequence>
<comment type="caution">
    <text evidence="1">The sequence shown here is derived from an EMBL/GenBank/DDBJ whole genome shotgun (WGS) entry which is preliminary data.</text>
</comment>
<reference evidence="1" key="1">
    <citation type="submission" date="2022-10" db="EMBL/GenBank/DDBJ databases">
        <title>Tapping the CABI collections for fungal endophytes: first genome assemblies for Collariella, Neodidymelliopsis, Ascochyta clinopodiicola, Didymella pomorum, Didymosphaeria variabile, Neocosmospora piperis and Neocucurbitaria cava.</title>
        <authorList>
            <person name="Hill R."/>
        </authorList>
    </citation>
    <scope>NUCLEOTIDE SEQUENCE</scope>
    <source>
        <strain evidence="1">IMI 356814</strain>
    </source>
</reference>
<gene>
    <name evidence="1" type="ORF">N0V83_010176</name>
</gene>
<protein>
    <submittedName>
        <fullName evidence="1">Uncharacterized protein</fullName>
    </submittedName>
</protein>
<proteinExistence type="predicted"/>
<dbReference type="EMBL" id="JAPEUY010000020">
    <property type="protein sequence ID" value="KAJ4363058.1"/>
    <property type="molecule type" value="Genomic_DNA"/>
</dbReference>